<comment type="caution">
    <text evidence="1">The sequence shown here is derived from an EMBL/GenBank/DDBJ whole genome shotgun (WGS) entry which is preliminary data.</text>
</comment>
<sequence length="138" mass="14729">MTATPIVAGTEPALLDRWGRPCPIADALDRFDSCGFECVAAGRKMETYHLVHTIARKLGELVDRMETVNHTLEAMDEKLGGSTDHDAARALIEVVSSYHTQTANRAFELGGMVMAALERGGMVGASASASARTEKAHG</sequence>
<organism evidence="1 2">
    <name type="scientific">Pseudaquabacterium pictum</name>
    <dbReference type="NCBI Taxonomy" id="2315236"/>
    <lineage>
        <taxon>Bacteria</taxon>
        <taxon>Pseudomonadati</taxon>
        <taxon>Pseudomonadota</taxon>
        <taxon>Betaproteobacteria</taxon>
        <taxon>Burkholderiales</taxon>
        <taxon>Sphaerotilaceae</taxon>
        <taxon>Pseudaquabacterium</taxon>
    </lineage>
</organism>
<protein>
    <submittedName>
        <fullName evidence="1">Uncharacterized protein</fullName>
    </submittedName>
</protein>
<reference evidence="2" key="1">
    <citation type="submission" date="2019-03" db="EMBL/GenBank/DDBJ databases">
        <title>Aquabacterium pictum sp.nov., the first bacteriochlorophyll a-containing freshwater bacterium in the genus Aquabacterium of the class Betaproteobacteria.</title>
        <authorList>
            <person name="Hirose S."/>
            <person name="Tank M."/>
            <person name="Hara E."/>
            <person name="Tamaki H."/>
            <person name="Takaichi S."/>
            <person name="Haruta S."/>
            <person name="Hanada S."/>
        </authorList>
    </citation>
    <scope>NUCLEOTIDE SEQUENCE [LARGE SCALE GENOMIC DNA]</scope>
    <source>
        <strain evidence="2">W35</strain>
    </source>
</reference>
<dbReference type="RefSeq" id="WP_162520856.1">
    <property type="nucleotide sequence ID" value="NZ_BJCL01000012.1"/>
</dbReference>
<evidence type="ECO:0000313" key="2">
    <source>
        <dbReference type="Proteomes" id="UP000301751"/>
    </source>
</evidence>
<dbReference type="Proteomes" id="UP000301751">
    <property type="component" value="Unassembled WGS sequence"/>
</dbReference>
<dbReference type="AlphaFoldDB" id="A0A480B1Q4"/>
<evidence type="ECO:0000313" key="1">
    <source>
        <dbReference type="EMBL" id="GCL64938.1"/>
    </source>
</evidence>
<accession>A0A480B1Q4</accession>
<gene>
    <name evidence="1" type="ORF">AQPW35_40190</name>
</gene>
<keyword evidence="2" id="KW-1185">Reference proteome</keyword>
<proteinExistence type="predicted"/>
<name>A0A480B1Q4_9BURK</name>
<dbReference type="EMBL" id="BJCL01000012">
    <property type="protein sequence ID" value="GCL64938.1"/>
    <property type="molecule type" value="Genomic_DNA"/>
</dbReference>